<keyword evidence="1" id="KW-0812">Transmembrane</keyword>
<evidence type="ECO:0000313" key="2">
    <source>
        <dbReference type="EMBL" id="MBG6089150.1"/>
    </source>
</evidence>
<reference evidence="2" key="1">
    <citation type="submission" date="2020-11" db="EMBL/GenBank/DDBJ databases">
        <title>Sequencing the genomes of 1000 actinobacteria strains.</title>
        <authorList>
            <person name="Klenk H.-P."/>
        </authorList>
    </citation>
    <scope>NUCLEOTIDE SEQUENCE</scope>
    <source>
        <strain evidence="2">DSM 43175</strain>
    </source>
</reference>
<keyword evidence="3" id="KW-1185">Reference proteome</keyword>
<organism evidence="2 3">
    <name type="scientific">Actinomadura viridis</name>
    <dbReference type="NCBI Taxonomy" id="58110"/>
    <lineage>
        <taxon>Bacteria</taxon>
        <taxon>Bacillati</taxon>
        <taxon>Actinomycetota</taxon>
        <taxon>Actinomycetes</taxon>
        <taxon>Streptosporangiales</taxon>
        <taxon>Thermomonosporaceae</taxon>
        <taxon>Actinomadura</taxon>
    </lineage>
</organism>
<gene>
    <name evidence="2" type="ORF">IW256_003263</name>
</gene>
<sequence>MNRVFIRAERNATMSAIERLGPGRGAGASFGGLFFFGRRYRGVRLGSHLEVAGRWGWLLILVDVRDLVRAFYSSGWRPPAVGSRLAMSVYVRLRRSATPGGAIGALVAAAEFKALLGETVDLEAVDESGARLVVDGEVLAFGYDGECAPPGAADPAYRDCGIIVRTDYEKYAVYVRSDSGTELAFSWEDPAAEFEESLKYHGGLVRLAKNAEWTLISRTAAIDLPVSNILANEHFEWRGGDSRASRRIERFVAGGGRLKSILRVHAELFPHSEEQAALASRRDSGARMNVLRPALSATLDYTGTHAEAQRGDFVSTYVTPGGTEWCREFLVDRRHDGDFADDLRLLEYNLLYLMGIRRTKLFREKYGRRLYTIILPSAVLTRDEVPTLVAVPLLSLSRLPNSTRFRSTVGLTVVVVPVEPGPGGRLKARKPSITEVGEITQDLARAGTVRRARNEYGIRGPLAGHLGMTAPAATLAGLLSGLAVDLAVRACGAKGRRLAASRDAAVKGLRQSSVGSVCYLVDWPGGTNAPWAGWCAGEDDRVFERVLHRAVFLTDHMSPAEAFSTSETVDFRSLSVGNAHGADMLGLTLYNPQEGCKYVLYPRGSERYPNHSILRWFAWQVYLDVAFASVRALLGRFHDNIDTTNDLRRVLRAAQNLSTELSEVYDLDLADFFYRREYETLRSIMHMDADYEYMRTRMTTAQGESSLREQMLMNNLVLALTLSSVFATLVVAAGEADKWKAQSYLYGAVGTVVGSLLISFCALGPLRKISSRIWSWVAGRRQ</sequence>
<accession>A0A931GJE1</accession>
<protein>
    <submittedName>
        <fullName evidence="2">Uncharacterized protein</fullName>
    </submittedName>
</protein>
<evidence type="ECO:0000313" key="3">
    <source>
        <dbReference type="Proteomes" id="UP000614047"/>
    </source>
</evidence>
<keyword evidence="1" id="KW-0472">Membrane</keyword>
<proteinExistence type="predicted"/>
<dbReference type="Proteomes" id="UP000614047">
    <property type="component" value="Unassembled WGS sequence"/>
</dbReference>
<feature type="transmembrane region" description="Helical" evidence="1">
    <location>
        <begin position="744"/>
        <end position="766"/>
    </location>
</feature>
<dbReference type="AlphaFoldDB" id="A0A931GJE1"/>
<evidence type="ECO:0000256" key="1">
    <source>
        <dbReference type="SAM" id="Phobius"/>
    </source>
</evidence>
<name>A0A931GJE1_9ACTN</name>
<dbReference type="RefSeq" id="WP_197011790.1">
    <property type="nucleotide sequence ID" value="NZ_BAABES010000004.1"/>
</dbReference>
<keyword evidence="1" id="KW-1133">Transmembrane helix</keyword>
<dbReference type="EMBL" id="JADOUA010000001">
    <property type="protein sequence ID" value="MBG6089150.1"/>
    <property type="molecule type" value="Genomic_DNA"/>
</dbReference>
<comment type="caution">
    <text evidence="2">The sequence shown here is derived from an EMBL/GenBank/DDBJ whole genome shotgun (WGS) entry which is preliminary data.</text>
</comment>
<feature type="transmembrane region" description="Helical" evidence="1">
    <location>
        <begin position="712"/>
        <end position="732"/>
    </location>
</feature>